<organism evidence="2 3">
    <name type="scientific">Selenomonas ruminantium</name>
    <dbReference type="NCBI Taxonomy" id="971"/>
    <lineage>
        <taxon>Bacteria</taxon>
        <taxon>Bacillati</taxon>
        <taxon>Bacillota</taxon>
        <taxon>Negativicutes</taxon>
        <taxon>Selenomonadales</taxon>
        <taxon>Selenomonadaceae</taxon>
        <taxon>Selenomonas</taxon>
    </lineage>
</organism>
<dbReference type="EMBL" id="FOJX01000013">
    <property type="protein sequence ID" value="SFB11908.1"/>
    <property type="molecule type" value="Genomic_DNA"/>
</dbReference>
<evidence type="ECO:0000259" key="1">
    <source>
        <dbReference type="Pfam" id="PF00534"/>
    </source>
</evidence>
<reference evidence="2 3" key="1">
    <citation type="submission" date="2016-10" db="EMBL/GenBank/DDBJ databases">
        <authorList>
            <person name="de Groot N.N."/>
        </authorList>
    </citation>
    <scope>NUCLEOTIDE SEQUENCE [LARGE SCALE GENOMIC DNA]</scope>
    <source>
        <strain evidence="2 3">L14</strain>
    </source>
</reference>
<dbReference type="InterPro" id="IPR001296">
    <property type="entry name" value="Glyco_trans_1"/>
</dbReference>
<proteinExistence type="predicted"/>
<dbReference type="SUPFAM" id="SSF53756">
    <property type="entry name" value="UDP-Glycosyltransferase/glycogen phosphorylase"/>
    <property type="match status" value="1"/>
</dbReference>
<evidence type="ECO:0000313" key="3">
    <source>
        <dbReference type="Proteomes" id="UP000183843"/>
    </source>
</evidence>
<name>A0A1I0YHR7_SELRU</name>
<keyword evidence="2" id="KW-0808">Transferase</keyword>
<evidence type="ECO:0000313" key="2">
    <source>
        <dbReference type="EMBL" id="SFB11908.1"/>
    </source>
</evidence>
<dbReference type="Gene3D" id="3.40.50.2000">
    <property type="entry name" value="Glycogen Phosphorylase B"/>
    <property type="match status" value="1"/>
</dbReference>
<sequence>MSMAVTEAMMKGIPAILSDKIGIADFIEDKVNGYLFRQDDSRSLSQCIKYCLENRYKSVEVGRATRKIYEKYFSMEVFYKKYL</sequence>
<dbReference type="AlphaFoldDB" id="A0A1I0YHR7"/>
<dbReference type="Proteomes" id="UP000183843">
    <property type="component" value="Unassembled WGS sequence"/>
</dbReference>
<dbReference type="GO" id="GO:0016757">
    <property type="term" value="F:glycosyltransferase activity"/>
    <property type="evidence" value="ECO:0007669"/>
    <property type="project" value="InterPro"/>
</dbReference>
<feature type="domain" description="Glycosyl transferase family 1" evidence="1">
    <location>
        <begin position="2"/>
        <end position="67"/>
    </location>
</feature>
<gene>
    <name evidence="2" type="ORF">SAMN05216587_1131</name>
</gene>
<dbReference type="Pfam" id="PF00534">
    <property type="entry name" value="Glycos_transf_1"/>
    <property type="match status" value="1"/>
</dbReference>
<accession>A0A1I0YHR7</accession>
<protein>
    <submittedName>
        <fullName evidence="2">Glycosyl transferases group 1</fullName>
    </submittedName>
</protein>